<organism evidence="2 3">
    <name type="scientific">Pseudoalteromonas denitrificans DSM 6059</name>
    <dbReference type="NCBI Taxonomy" id="1123010"/>
    <lineage>
        <taxon>Bacteria</taxon>
        <taxon>Pseudomonadati</taxon>
        <taxon>Pseudomonadota</taxon>
        <taxon>Gammaproteobacteria</taxon>
        <taxon>Alteromonadales</taxon>
        <taxon>Pseudoalteromonadaceae</taxon>
        <taxon>Pseudoalteromonas</taxon>
    </lineage>
</organism>
<feature type="transmembrane region" description="Helical" evidence="1">
    <location>
        <begin position="30"/>
        <end position="48"/>
    </location>
</feature>
<keyword evidence="3" id="KW-1185">Reference proteome</keyword>
<keyword evidence="1" id="KW-0812">Transmembrane</keyword>
<protein>
    <submittedName>
        <fullName evidence="2">Uncharacterized protein</fullName>
    </submittedName>
</protein>
<feature type="transmembrane region" description="Helical" evidence="1">
    <location>
        <begin position="88"/>
        <end position="108"/>
    </location>
</feature>
<dbReference type="RefSeq" id="WP_091978792.1">
    <property type="nucleotide sequence ID" value="NZ_FOLO01000001.1"/>
</dbReference>
<dbReference type="EMBL" id="FOLO01000001">
    <property type="protein sequence ID" value="SFB79897.1"/>
    <property type="molecule type" value="Genomic_DNA"/>
</dbReference>
<proteinExistence type="predicted"/>
<dbReference type="Proteomes" id="UP000198862">
    <property type="component" value="Unassembled WGS sequence"/>
</dbReference>
<feature type="transmembrane region" description="Helical" evidence="1">
    <location>
        <begin position="6"/>
        <end position="23"/>
    </location>
</feature>
<name>A0A1I1DYL7_9GAMM</name>
<feature type="transmembrane region" description="Helical" evidence="1">
    <location>
        <begin position="60"/>
        <end position="76"/>
    </location>
</feature>
<evidence type="ECO:0000313" key="3">
    <source>
        <dbReference type="Proteomes" id="UP000198862"/>
    </source>
</evidence>
<accession>A0A1I1DYL7</accession>
<dbReference type="STRING" id="1123010.SAMN02745724_00121"/>
<reference evidence="2 3" key="1">
    <citation type="submission" date="2016-10" db="EMBL/GenBank/DDBJ databases">
        <authorList>
            <person name="de Groot N.N."/>
        </authorList>
    </citation>
    <scope>NUCLEOTIDE SEQUENCE [LARGE SCALE GENOMIC DNA]</scope>
    <source>
        <strain evidence="2 3">DSM 6059</strain>
    </source>
</reference>
<gene>
    <name evidence="2" type="ORF">SAMN02745724_00121</name>
</gene>
<sequence>MESYFWVLLFVAMPSFYILWHQGRSWSRESWLLILMGTLLSILTGEVSMGTHEEINAQRIHLTSWFSVSLFLFFYIRKDKAFIQPTLMFTGSFLSLFIADIVTAMIHIPGFEVLSIGGAGLVDGLVVVPFFTSLMAFLILTSLERRNETAFNI</sequence>
<feature type="transmembrane region" description="Helical" evidence="1">
    <location>
        <begin position="114"/>
        <end position="140"/>
    </location>
</feature>
<evidence type="ECO:0000313" key="2">
    <source>
        <dbReference type="EMBL" id="SFB79897.1"/>
    </source>
</evidence>
<keyword evidence="1" id="KW-0472">Membrane</keyword>
<evidence type="ECO:0000256" key="1">
    <source>
        <dbReference type="SAM" id="Phobius"/>
    </source>
</evidence>
<dbReference type="AlphaFoldDB" id="A0A1I1DYL7"/>
<keyword evidence="1" id="KW-1133">Transmembrane helix</keyword>